<evidence type="ECO:0000313" key="2">
    <source>
        <dbReference type="EMBL" id="KAK0492149.1"/>
    </source>
</evidence>
<organism evidence="2 3">
    <name type="scientific">Armillaria luteobubalina</name>
    <dbReference type="NCBI Taxonomy" id="153913"/>
    <lineage>
        <taxon>Eukaryota</taxon>
        <taxon>Fungi</taxon>
        <taxon>Dikarya</taxon>
        <taxon>Basidiomycota</taxon>
        <taxon>Agaricomycotina</taxon>
        <taxon>Agaricomycetes</taxon>
        <taxon>Agaricomycetidae</taxon>
        <taxon>Agaricales</taxon>
        <taxon>Marasmiineae</taxon>
        <taxon>Physalacriaceae</taxon>
        <taxon>Armillaria</taxon>
    </lineage>
</organism>
<keyword evidence="3" id="KW-1185">Reference proteome</keyword>
<sequence length="291" mass="32892">MSTEASNIIHAFICATNTFAAQPVFRRLIVAIIRDLHINQVITEINIYAMTDNGQLVYTPNTSTIISLCHITSLFTQLLAHTTHHTPFGTIVCPLEIPQVQANELRLDSKDALSLVELHQCATDLVHLYDVSRDEVLRELREFLEELSIRFVWLEERIEDSASLGFESTINWGAWFGWSWLQFLVTYYPQVIRDSAQAQDISIAQLLTHYSSEDSYTLSTYVAPMNTIILYDPCMPAFDIDLSATRSSFKLADSISNATTRGYGYTINNEDQRKGSSRTDGPLSPKSIGQW</sequence>
<accession>A0AA39UPU0</accession>
<reference evidence="2" key="1">
    <citation type="submission" date="2023-06" db="EMBL/GenBank/DDBJ databases">
        <authorList>
            <consortium name="Lawrence Berkeley National Laboratory"/>
            <person name="Ahrendt S."/>
            <person name="Sahu N."/>
            <person name="Indic B."/>
            <person name="Wong-Bajracharya J."/>
            <person name="Merenyi Z."/>
            <person name="Ke H.-M."/>
            <person name="Monk M."/>
            <person name="Kocsube S."/>
            <person name="Drula E."/>
            <person name="Lipzen A."/>
            <person name="Balint B."/>
            <person name="Henrissat B."/>
            <person name="Andreopoulos B."/>
            <person name="Martin F.M."/>
            <person name="Harder C.B."/>
            <person name="Rigling D."/>
            <person name="Ford K.L."/>
            <person name="Foster G.D."/>
            <person name="Pangilinan J."/>
            <person name="Papanicolaou A."/>
            <person name="Barry K."/>
            <person name="LaButti K."/>
            <person name="Viragh M."/>
            <person name="Koriabine M."/>
            <person name="Yan M."/>
            <person name="Riley R."/>
            <person name="Champramary S."/>
            <person name="Plett K.L."/>
            <person name="Tsai I.J."/>
            <person name="Slot J."/>
            <person name="Sipos G."/>
            <person name="Plett J."/>
            <person name="Nagy L.G."/>
            <person name="Grigoriev I.V."/>
        </authorList>
    </citation>
    <scope>NUCLEOTIDE SEQUENCE</scope>
    <source>
        <strain evidence="2">HWK02</strain>
    </source>
</reference>
<evidence type="ECO:0000313" key="3">
    <source>
        <dbReference type="Proteomes" id="UP001175228"/>
    </source>
</evidence>
<protein>
    <submittedName>
        <fullName evidence="2">Uncharacterized protein</fullName>
    </submittedName>
</protein>
<feature type="region of interest" description="Disordered" evidence="1">
    <location>
        <begin position="266"/>
        <end position="291"/>
    </location>
</feature>
<dbReference type="EMBL" id="JAUEPU010000031">
    <property type="protein sequence ID" value="KAK0492149.1"/>
    <property type="molecule type" value="Genomic_DNA"/>
</dbReference>
<name>A0AA39UPU0_9AGAR</name>
<proteinExistence type="predicted"/>
<evidence type="ECO:0000256" key="1">
    <source>
        <dbReference type="SAM" id="MobiDB-lite"/>
    </source>
</evidence>
<comment type="caution">
    <text evidence="2">The sequence shown here is derived from an EMBL/GenBank/DDBJ whole genome shotgun (WGS) entry which is preliminary data.</text>
</comment>
<dbReference type="AlphaFoldDB" id="A0AA39UPU0"/>
<dbReference type="Proteomes" id="UP001175228">
    <property type="component" value="Unassembled WGS sequence"/>
</dbReference>
<gene>
    <name evidence="2" type="ORF">EDD18DRAFT_1109238</name>
</gene>